<protein>
    <recommendedName>
        <fullName evidence="3">Flagellar FliJ protein</fullName>
    </recommendedName>
</protein>
<evidence type="ECO:0000256" key="8">
    <source>
        <dbReference type="ARBA" id="ARBA00022927"/>
    </source>
</evidence>
<comment type="subcellular location">
    <subcellularLocation>
        <location evidence="1">Cell membrane</location>
        <topology evidence="1">Peripheral membrane protein</topology>
        <orientation evidence="1">Cytoplasmic side</orientation>
    </subcellularLocation>
</comment>
<keyword evidence="10" id="KW-1006">Bacterial flagellum protein export</keyword>
<accession>A0ABS3DSZ6</accession>
<gene>
    <name evidence="11" type="primary">fliJ</name>
    <name evidence="11" type="ORF">JF544_04285</name>
</gene>
<sequence>MTAVVQTYQKIKDLRDKDKHEKQKEYQKTVETFEKRAGELYERLREKETAVEQFNDSLSRGTLQAAAFVQHRQYIEHLEAIVDDLQPSVQQARMKMEHAQTVLTDAYIEVKKYEKLIEMKEEEEVQWMKHEENARMDELSMNQYLNFLNR</sequence>
<dbReference type="Gene3D" id="1.10.287.1700">
    <property type="match status" value="1"/>
</dbReference>
<keyword evidence="12" id="KW-1185">Reference proteome</keyword>
<evidence type="ECO:0000256" key="2">
    <source>
        <dbReference type="ARBA" id="ARBA00010004"/>
    </source>
</evidence>
<keyword evidence="4" id="KW-0813">Transport</keyword>
<keyword evidence="6" id="KW-0145">Chemotaxis</keyword>
<keyword evidence="9" id="KW-0472">Membrane</keyword>
<evidence type="ECO:0000256" key="9">
    <source>
        <dbReference type="ARBA" id="ARBA00023136"/>
    </source>
</evidence>
<dbReference type="InterPro" id="IPR053716">
    <property type="entry name" value="Flag_assembly_chemotaxis_eff"/>
</dbReference>
<dbReference type="EMBL" id="JAEKJY010000001">
    <property type="protein sequence ID" value="MBN8234451.1"/>
    <property type="molecule type" value="Genomic_DNA"/>
</dbReference>
<keyword evidence="5" id="KW-1003">Cell membrane</keyword>
<keyword evidence="11" id="KW-0969">Cilium</keyword>
<evidence type="ECO:0000313" key="12">
    <source>
        <dbReference type="Proteomes" id="UP000663970"/>
    </source>
</evidence>
<reference evidence="11 12" key="1">
    <citation type="submission" date="2020-12" db="EMBL/GenBank/DDBJ databases">
        <title>Oil enriched cultivation method for isolating marine PHA-producing bacteria.</title>
        <authorList>
            <person name="Zheng W."/>
            <person name="Yu S."/>
            <person name="Huang Y."/>
        </authorList>
    </citation>
    <scope>NUCLEOTIDE SEQUENCE [LARGE SCALE GENOMIC DNA]</scope>
    <source>
        <strain evidence="11 12">SY-2-6</strain>
    </source>
</reference>
<evidence type="ECO:0000256" key="7">
    <source>
        <dbReference type="ARBA" id="ARBA00022795"/>
    </source>
</evidence>
<name>A0ABS3DSZ6_9BACI</name>
<dbReference type="RefSeq" id="WP_027954207.1">
    <property type="nucleotide sequence ID" value="NZ_JAEKJY010000001.1"/>
</dbReference>
<evidence type="ECO:0000313" key="11">
    <source>
        <dbReference type="EMBL" id="MBN8234451.1"/>
    </source>
</evidence>
<keyword evidence="11" id="KW-0282">Flagellum</keyword>
<dbReference type="NCBIfam" id="TIGR02473">
    <property type="entry name" value="flagell_FliJ"/>
    <property type="match status" value="1"/>
</dbReference>
<proteinExistence type="inferred from homology"/>
<evidence type="ECO:0000256" key="3">
    <source>
        <dbReference type="ARBA" id="ARBA00020392"/>
    </source>
</evidence>
<keyword evidence="8" id="KW-0653">Protein transport</keyword>
<evidence type="ECO:0000256" key="6">
    <source>
        <dbReference type="ARBA" id="ARBA00022500"/>
    </source>
</evidence>
<keyword evidence="11" id="KW-0966">Cell projection</keyword>
<evidence type="ECO:0000256" key="5">
    <source>
        <dbReference type="ARBA" id="ARBA00022475"/>
    </source>
</evidence>
<comment type="similarity">
    <text evidence="2">Belongs to the FliJ family.</text>
</comment>
<dbReference type="Pfam" id="PF02050">
    <property type="entry name" value="FliJ"/>
    <property type="match status" value="1"/>
</dbReference>
<organism evidence="11 12">
    <name type="scientific">Halobacillus kuroshimensis</name>
    <dbReference type="NCBI Taxonomy" id="302481"/>
    <lineage>
        <taxon>Bacteria</taxon>
        <taxon>Bacillati</taxon>
        <taxon>Bacillota</taxon>
        <taxon>Bacilli</taxon>
        <taxon>Bacillales</taxon>
        <taxon>Bacillaceae</taxon>
        <taxon>Halobacillus</taxon>
    </lineage>
</organism>
<evidence type="ECO:0000256" key="10">
    <source>
        <dbReference type="ARBA" id="ARBA00023225"/>
    </source>
</evidence>
<evidence type="ECO:0000256" key="1">
    <source>
        <dbReference type="ARBA" id="ARBA00004413"/>
    </source>
</evidence>
<keyword evidence="7" id="KW-1005">Bacterial flagellum biogenesis</keyword>
<evidence type="ECO:0000256" key="4">
    <source>
        <dbReference type="ARBA" id="ARBA00022448"/>
    </source>
</evidence>
<dbReference type="InterPro" id="IPR012823">
    <property type="entry name" value="Flagell_FliJ"/>
</dbReference>
<comment type="caution">
    <text evidence="11">The sequence shown here is derived from an EMBL/GenBank/DDBJ whole genome shotgun (WGS) entry which is preliminary data.</text>
</comment>
<dbReference type="Proteomes" id="UP000663970">
    <property type="component" value="Unassembled WGS sequence"/>
</dbReference>